<dbReference type="PANTHER" id="PTHR30055">
    <property type="entry name" value="HTH-TYPE TRANSCRIPTIONAL REGULATOR RUTR"/>
    <property type="match status" value="1"/>
</dbReference>
<evidence type="ECO:0000313" key="7">
    <source>
        <dbReference type="Proteomes" id="UP001296873"/>
    </source>
</evidence>
<keyword evidence="7" id="KW-1185">Reference proteome</keyword>
<dbReference type="InterPro" id="IPR036271">
    <property type="entry name" value="Tet_transcr_reg_TetR-rel_C_sf"/>
</dbReference>
<dbReference type="Pfam" id="PF17937">
    <property type="entry name" value="TetR_C_28"/>
    <property type="match status" value="1"/>
</dbReference>
<evidence type="ECO:0000256" key="2">
    <source>
        <dbReference type="ARBA" id="ARBA00023125"/>
    </source>
</evidence>
<protein>
    <recommendedName>
        <fullName evidence="5">HTH tetR-type domain-containing protein</fullName>
    </recommendedName>
</protein>
<dbReference type="Proteomes" id="UP001296873">
    <property type="component" value="Unassembled WGS sequence"/>
</dbReference>
<dbReference type="PROSITE" id="PS50977">
    <property type="entry name" value="HTH_TETR_2"/>
    <property type="match status" value="1"/>
</dbReference>
<dbReference type="Pfam" id="PF00440">
    <property type="entry name" value="TetR_N"/>
    <property type="match status" value="1"/>
</dbReference>
<dbReference type="InterPro" id="IPR001647">
    <property type="entry name" value="HTH_TetR"/>
</dbReference>
<feature type="DNA-binding region" description="H-T-H motif" evidence="4">
    <location>
        <begin position="48"/>
        <end position="67"/>
    </location>
</feature>
<dbReference type="SUPFAM" id="SSF46689">
    <property type="entry name" value="Homeodomain-like"/>
    <property type="match status" value="1"/>
</dbReference>
<dbReference type="InterPro" id="IPR050109">
    <property type="entry name" value="HTH-type_TetR-like_transc_reg"/>
</dbReference>
<dbReference type="SUPFAM" id="SSF48498">
    <property type="entry name" value="Tetracyclin repressor-like, C-terminal domain"/>
    <property type="match status" value="1"/>
</dbReference>
<evidence type="ECO:0000313" key="6">
    <source>
        <dbReference type="EMBL" id="MBK1667870.1"/>
    </source>
</evidence>
<proteinExistence type="predicted"/>
<evidence type="ECO:0000259" key="5">
    <source>
        <dbReference type="PROSITE" id="PS50977"/>
    </source>
</evidence>
<dbReference type="Gene3D" id="1.10.357.10">
    <property type="entry name" value="Tetracycline Repressor, domain 2"/>
    <property type="match status" value="1"/>
</dbReference>
<keyword evidence="3" id="KW-0804">Transcription</keyword>
<evidence type="ECO:0000256" key="3">
    <source>
        <dbReference type="ARBA" id="ARBA00023163"/>
    </source>
</evidence>
<keyword evidence="1" id="KW-0805">Transcription regulation</keyword>
<gene>
    <name evidence="6" type="ORF">CKO28_07460</name>
</gene>
<keyword evidence="2 4" id="KW-0238">DNA-binding</keyword>
<feature type="domain" description="HTH tetR-type" evidence="5">
    <location>
        <begin position="25"/>
        <end position="85"/>
    </location>
</feature>
<dbReference type="PANTHER" id="PTHR30055:SF234">
    <property type="entry name" value="HTH-TYPE TRANSCRIPTIONAL REGULATOR BETI"/>
    <property type="match status" value="1"/>
</dbReference>
<dbReference type="InterPro" id="IPR009057">
    <property type="entry name" value="Homeodomain-like_sf"/>
</dbReference>
<reference evidence="6 7" key="1">
    <citation type="journal article" date="2020" name="Microorganisms">
        <title>Osmotic Adaptation and Compatible Solute Biosynthesis of Phototrophic Bacteria as Revealed from Genome Analyses.</title>
        <authorList>
            <person name="Imhoff J.F."/>
            <person name="Rahn T."/>
            <person name="Kunzel S."/>
            <person name="Keller A."/>
            <person name="Neulinger S.C."/>
        </authorList>
    </citation>
    <scope>NUCLEOTIDE SEQUENCE [LARGE SCALE GENOMIC DNA]</scope>
    <source>
        <strain evidence="6 7">DSM 9895</strain>
    </source>
</reference>
<organism evidence="6 7">
    <name type="scientific">Rhodovibrio sodomensis</name>
    <dbReference type="NCBI Taxonomy" id="1088"/>
    <lineage>
        <taxon>Bacteria</taxon>
        <taxon>Pseudomonadati</taxon>
        <taxon>Pseudomonadota</taxon>
        <taxon>Alphaproteobacteria</taxon>
        <taxon>Rhodospirillales</taxon>
        <taxon>Rhodovibrionaceae</taxon>
        <taxon>Rhodovibrio</taxon>
    </lineage>
</organism>
<dbReference type="EMBL" id="NRRL01000013">
    <property type="protein sequence ID" value="MBK1667870.1"/>
    <property type="molecule type" value="Genomic_DNA"/>
</dbReference>
<name>A0ABS1DBV0_9PROT</name>
<evidence type="ECO:0000256" key="1">
    <source>
        <dbReference type="ARBA" id="ARBA00023015"/>
    </source>
</evidence>
<comment type="caution">
    <text evidence="6">The sequence shown here is derived from an EMBL/GenBank/DDBJ whole genome shotgun (WGS) entry which is preliminary data.</text>
</comment>
<dbReference type="PRINTS" id="PR00455">
    <property type="entry name" value="HTHTETR"/>
</dbReference>
<dbReference type="InterPro" id="IPR041479">
    <property type="entry name" value="TetR_CgmR_C"/>
</dbReference>
<sequence>MAAEPPTGGLTVPSGRYSVRDMAQSDTRQRVLHAAGRVVLRQGVRALTLEAVAREAGVSKGGLLYHFASKDELLTGMVGQFVELIEGRMQASMASDEAPGAWTRAYLDASTVDRAGDDPMDRLATAMLAAGASNTDLLQPLYARQRAWQDAQRQDGIDAATAALVRLAADGLWMNDLFGIQVVSDDERQAVIDRLRDLTRG</sequence>
<accession>A0ABS1DBV0</accession>
<evidence type="ECO:0000256" key="4">
    <source>
        <dbReference type="PROSITE-ProRule" id="PRU00335"/>
    </source>
</evidence>